<dbReference type="STRING" id="1420851.AU255_05865"/>
<proteinExistence type="predicted"/>
<feature type="transmembrane region" description="Helical" evidence="1">
    <location>
        <begin position="51"/>
        <end position="70"/>
    </location>
</feature>
<dbReference type="RefSeq" id="WP_080522014.1">
    <property type="nucleotide sequence ID" value="NZ_LPUF01000001.1"/>
</dbReference>
<dbReference type="AlphaFoldDB" id="A0A1V8M782"/>
<keyword evidence="1" id="KW-0812">Transmembrane</keyword>
<keyword evidence="1" id="KW-0472">Membrane</keyword>
<gene>
    <name evidence="2" type="ORF">AU255_05865</name>
</gene>
<dbReference type="Pfam" id="PF01864">
    <property type="entry name" value="CarS-like"/>
    <property type="match status" value="2"/>
</dbReference>
<dbReference type="PANTHER" id="PTHR39650:SF1">
    <property type="entry name" value="CDP-ARCHAEOL SYNTHASE"/>
    <property type="match status" value="1"/>
</dbReference>
<evidence type="ECO:0000313" key="3">
    <source>
        <dbReference type="Proteomes" id="UP000191980"/>
    </source>
</evidence>
<reference evidence="2 3" key="1">
    <citation type="submission" date="2015-12" db="EMBL/GenBank/DDBJ databases">
        <authorList>
            <person name="Shamseldin A."/>
            <person name="Moawad H."/>
            <person name="Abd El-Rahim W.M."/>
            <person name="Sadowsky M.J."/>
        </authorList>
    </citation>
    <scope>NUCLEOTIDE SEQUENCE [LARGE SCALE GENOMIC DNA]</scope>
    <source>
        <strain evidence="2 3">WF1</strain>
    </source>
</reference>
<dbReference type="PANTHER" id="PTHR39650">
    <property type="entry name" value="CDP-ARCHAEOL SYNTHASE"/>
    <property type="match status" value="1"/>
</dbReference>
<sequence>MCIFDSLILLIIANGMPILSRDIFGSYCSWRVDFGCTFFDKKPLFGYSKTWRGILMSVLATSLIASIFTLNYLNGALFGLLAMFGDLIASFIKRRLGYVESSCFRVLDLLPESVLPLIILREALALGFIEIMLTVILFFAFEVLLSPLLFRLHIRKRPY</sequence>
<name>A0A1V8M782_9GAMM</name>
<dbReference type="InterPro" id="IPR032690">
    <property type="entry name" value="CarS"/>
</dbReference>
<accession>A0A1V8M782</accession>
<dbReference type="Proteomes" id="UP000191980">
    <property type="component" value="Unassembled WGS sequence"/>
</dbReference>
<evidence type="ECO:0000313" key="2">
    <source>
        <dbReference type="EMBL" id="OQK17405.1"/>
    </source>
</evidence>
<feature type="transmembrane region" description="Helical" evidence="1">
    <location>
        <begin position="126"/>
        <end position="150"/>
    </location>
</feature>
<keyword evidence="1" id="KW-1133">Transmembrane helix</keyword>
<protein>
    <recommendedName>
        <fullName evidence="4">CDP-archaeol synthase</fullName>
    </recommendedName>
</protein>
<dbReference type="EMBL" id="LPUF01000001">
    <property type="protein sequence ID" value="OQK17405.1"/>
    <property type="molecule type" value="Genomic_DNA"/>
</dbReference>
<evidence type="ECO:0008006" key="4">
    <source>
        <dbReference type="Google" id="ProtNLM"/>
    </source>
</evidence>
<comment type="caution">
    <text evidence="2">The sequence shown here is derived from an EMBL/GenBank/DDBJ whole genome shotgun (WGS) entry which is preliminary data.</text>
</comment>
<keyword evidence="3" id="KW-1185">Reference proteome</keyword>
<dbReference type="OrthoDB" id="8850121at2"/>
<evidence type="ECO:0000256" key="1">
    <source>
        <dbReference type="SAM" id="Phobius"/>
    </source>
</evidence>
<organism evidence="2 3">
    <name type="scientific">Methyloprofundus sedimenti</name>
    <dbReference type="NCBI Taxonomy" id="1420851"/>
    <lineage>
        <taxon>Bacteria</taxon>
        <taxon>Pseudomonadati</taxon>
        <taxon>Pseudomonadota</taxon>
        <taxon>Gammaproteobacteria</taxon>
        <taxon>Methylococcales</taxon>
        <taxon>Methylococcaceae</taxon>
        <taxon>Methyloprofundus</taxon>
    </lineage>
</organism>